<evidence type="ECO:0000313" key="3">
    <source>
        <dbReference type="EMBL" id="AZL58463.1"/>
    </source>
</evidence>
<feature type="domain" description="Fatty acid desaturase" evidence="2">
    <location>
        <begin position="60"/>
        <end position="281"/>
    </location>
</feature>
<accession>A0A3S8U4B5</accession>
<feature type="transmembrane region" description="Helical" evidence="1">
    <location>
        <begin position="25"/>
        <end position="45"/>
    </location>
</feature>
<keyword evidence="4" id="KW-1185">Reference proteome</keyword>
<organism evidence="3 4">
    <name type="scientific">Tabrizicola piscis</name>
    <dbReference type="NCBI Taxonomy" id="2494374"/>
    <lineage>
        <taxon>Bacteria</taxon>
        <taxon>Pseudomonadati</taxon>
        <taxon>Pseudomonadota</taxon>
        <taxon>Alphaproteobacteria</taxon>
        <taxon>Rhodobacterales</taxon>
        <taxon>Paracoccaceae</taxon>
        <taxon>Tabrizicola</taxon>
    </lineage>
</organism>
<reference evidence="3 4" key="1">
    <citation type="submission" date="2018-12" db="EMBL/GenBank/DDBJ databases">
        <title>Complete genome sequencing of Tabrizicola sp. K13M18.</title>
        <authorList>
            <person name="Bae J.-W."/>
        </authorList>
    </citation>
    <scope>NUCLEOTIDE SEQUENCE [LARGE SCALE GENOMIC DNA]</scope>
    <source>
        <strain evidence="3 4">K13M18</strain>
    </source>
</reference>
<dbReference type="OrthoDB" id="9792534at2"/>
<evidence type="ECO:0000313" key="4">
    <source>
        <dbReference type="Proteomes" id="UP000282002"/>
    </source>
</evidence>
<sequence length="306" mass="34430">MSGRVLRRKYIRPFLGLERYRRMDAWLIVGGYVGLILASIILGSYLLSLPLSAWTVAGAVATATFIGTRLRGINNIVHECSHATFAEDRSDNVTIGRFCAALLLKSFRKYRDDHLSHHAHNGDYEHDAEFGLIKKFGLHDPITPRTILRHFFVPLTGQHLPLYTSVNLSAEDGRLFYGLKLALIGAMAIFLLLEPVAAIAFVILPLFYIYPTINFWTDCLDHAGLVGANDEIEASRNVLAPTLVRLIFFPRNDSYHLVHHLFPQIPARHLHKAHHELSSDPSYRRLPAAVGRVDHRAVDQPMDASL</sequence>
<feature type="transmembrane region" description="Helical" evidence="1">
    <location>
        <begin position="181"/>
        <end position="210"/>
    </location>
</feature>
<dbReference type="EMBL" id="CP034328">
    <property type="protein sequence ID" value="AZL58463.1"/>
    <property type="molecule type" value="Genomic_DNA"/>
</dbReference>
<dbReference type="AlphaFoldDB" id="A0A3S8U4B5"/>
<keyword evidence="1" id="KW-1133">Transmembrane helix</keyword>
<dbReference type="InterPro" id="IPR012171">
    <property type="entry name" value="Fatty_acid_desaturase"/>
</dbReference>
<gene>
    <name evidence="3" type="ORF">EI545_06230</name>
</gene>
<proteinExistence type="predicted"/>
<feature type="transmembrane region" description="Helical" evidence="1">
    <location>
        <begin position="51"/>
        <end position="68"/>
    </location>
</feature>
<dbReference type="Proteomes" id="UP000282002">
    <property type="component" value="Chromosome"/>
</dbReference>
<keyword evidence="1" id="KW-0472">Membrane</keyword>
<evidence type="ECO:0000259" key="2">
    <source>
        <dbReference type="Pfam" id="PF00487"/>
    </source>
</evidence>
<dbReference type="InterPro" id="IPR005804">
    <property type="entry name" value="FA_desaturase_dom"/>
</dbReference>
<name>A0A3S8U4B5_9RHOB</name>
<dbReference type="Pfam" id="PF00487">
    <property type="entry name" value="FA_desaturase"/>
    <property type="match status" value="1"/>
</dbReference>
<dbReference type="GO" id="GO:0016491">
    <property type="term" value="F:oxidoreductase activity"/>
    <property type="evidence" value="ECO:0007669"/>
    <property type="project" value="InterPro"/>
</dbReference>
<keyword evidence="1" id="KW-0812">Transmembrane</keyword>
<dbReference type="GO" id="GO:0006629">
    <property type="term" value="P:lipid metabolic process"/>
    <property type="evidence" value="ECO:0007669"/>
    <property type="project" value="InterPro"/>
</dbReference>
<protein>
    <recommendedName>
        <fullName evidence="2">Fatty acid desaturase domain-containing protein</fullName>
    </recommendedName>
</protein>
<evidence type="ECO:0000256" key="1">
    <source>
        <dbReference type="SAM" id="Phobius"/>
    </source>
</evidence>
<dbReference type="KEGG" id="taw:EI545_06230"/>
<dbReference type="PANTHER" id="PTHR32100">
    <property type="entry name" value="OMEGA-6 FATTY ACID DESATURASE, CHLOROPLASTIC"/>
    <property type="match status" value="1"/>
</dbReference>